<feature type="signal peptide" evidence="6">
    <location>
        <begin position="1"/>
        <end position="23"/>
    </location>
</feature>
<evidence type="ECO:0000313" key="9">
    <source>
        <dbReference type="Proteomes" id="UP000567293"/>
    </source>
</evidence>
<dbReference type="Proteomes" id="UP000567293">
    <property type="component" value="Unassembled WGS sequence"/>
</dbReference>
<dbReference type="AlphaFoldDB" id="A0A7V8SY51"/>
<evidence type="ECO:0000313" key="8">
    <source>
        <dbReference type="EMBL" id="MBA0086669.1"/>
    </source>
</evidence>
<dbReference type="Pfam" id="PF13442">
    <property type="entry name" value="Cytochrome_CBB3"/>
    <property type="match status" value="1"/>
</dbReference>
<sequence>MRRLTVLSRAIAGMLLLASGARAQEKAGKTVWDGVYTADQAKRGGAVFARRCISCHSTGFERTGFVERWREDRLSGFFSFISAYMPRDNPGGATQSEYLDIAAYIMSNNDLPAGAQELTYEELTNIQVQRKDGPAPLPDGSLVRVVGCLTQASDNSWTLTRASAPAQTRSRESSSGLERKVSEAQPFGTNTFPLAYINAFMPDAHKGHKVEAKGDLDRMPDGDRIRLSALQTVAPNCPE</sequence>
<comment type="caution">
    <text evidence="8">The sequence shown here is derived from an EMBL/GenBank/DDBJ whole genome shotgun (WGS) entry which is preliminary data.</text>
</comment>
<accession>A0A7V8SY51</accession>
<evidence type="ECO:0000259" key="7">
    <source>
        <dbReference type="PROSITE" id="PS51007"/>
    </source>
</evidence>
<proteinExistence type="predicted"/>
<dbReference type="GO" id="GO:0046872">
    <property type="term" value="F:metal ion binding"/>
    <property type="evidence" value="ECO:0007669"/>
    <property type="project" value="UniProtKB-KW"/>
</dbReference>
<dbReference type="GO" id="GO:0009055">
    <property type="term" value="F:electron transfer activity"/>
    <property type="evidence" value="ECO:0007669"/>
    <property type="project" value="InterPro"/>
</dbReference>
<evidence type="ECO:0000256" key="6">
    <source>
        <dbReference type="SAM" id="SignalP"/>
    </source>
</evidence>
<dbReference type="GO" id="GO:0020037">
    <property type="term" value="F:heme binding"/>
    <property type="evidence" value="ECO:0007669"/>
    <property type="project" value="InterPro"/>
</dbReference>
<protein>
    <submittedName>
        <fullName evidence="8">Cytochrome c</fullName>
    </submittedName>
</protein>
<evidence type="ECO:0000256" key="3">
    <source>
        <dbReference type="ARBA" id="ARBA00023004"/>
    </source>
</evidence>
<evidence type="ECO:0000256" key="2">
    <source>
        <dbReference type="ARBA" id="ARBA00022723"/>
    </source>
</evidence>
<feature type="compositionally biased region" description="Basic and acidic residues" evidence="5">
    <location>
        <begin position="169"/>
        <end position="182"/>
    </location>
</feature>
<keyword evidence="2 4" id="KW-0479">Metal-binding</keyword>
<dbReference type="InterPro" id="IPR009056">
    <property type="entry name" value="Cyt_c-like_dom"/>
</dbReference>
<dbReference type="Gene3D" id="1.10.760.10">
    <property type="entry name" value="Cytochrome c-like domain"/>
    <property type="match status" value="1"/>
</dbReference>
<keyword evidence="6" id="KW-0732">Signal</keyword>
<evidence type="ECO:0000256" key="1">
    <source>
        <dbReference type="ARBA" id="ARBA00022617"/>
    </source>
</evidence>
<keyword evidence="3 4" id="KW-0408">Iron</keyword>
<dbReference type="EMBL" id="JACDQQ010001624">
    <property type="protein sequence ID" value="MBA0086669.1"/>
    <property type="molecule type" value="Genomic_DNA"/>
</dbReference>
<dbReference type="InterPro" id="IPR036909">
    <property type="entry name" value="Cyt_c-like_dom_sf"/>
</dbReference>
<keyword evidence="9" id="KW-1185">Reference proteome</keyword>
<feature type="domain" description="Cytochrome c" evidence="7">
    <location>
        <begin position="39"/>
        <end position="109"/>
    </location>
</feature>
<feature type="chain" id="PRO_5030694056" evidence="6">
    <location>
        <begin position="24"/>
        <end position="239"/>
    </location>
</feature>
<evidence type="ECO:0000256" key="5">
    <source>
        <dbReference type="SAM" id="MobiDB-lite"/>
    </source>
</evidence>
<dbReference type="PROSITE" id="PS51007">
    <property type="entry name" value="CYTC"/>
    <property type="match status" value="1"/>
</dbReference>
<keyword evidence="1 4" id="KW-0349">Heme</keyword>
<gene>
    <name evidence="8" type="ORF">HRJ53_16935</name>
</gene>
<name>A0A7V8SY51_9BACT</name>
<feature type="region of interest" description="Disordered" evidence="5">
    <location>
        <begin position="160"/>
        <end position="184"/>
    </location>
</feature>
<evidence type="ECO:0000256" key="4">
    <source>
        <dbReference type="PROSITE-ProRule" id="PRU00433"/>
    </source>
</evidence>
<organism evidence="8 9">
    <name type="scientific">Candidatus Acidiferrum panamense</name>
    <dbReference type="NCBI Taxonomy" id="2741543"/>
    <lineage>
        <taxon>Bacteria</taxon>
        <taxon>Pseudomonadati</taxon>
        <taxon>Acidobacteriota</taxon>
        <taxon>Terriglobia</taxon>
        <taxon>Candidatus Acidiferrales</taxon>
        <taxon>Candidatus Acidiferrum</taxon>
    </lineage>
</organism>
<reference evidence="8" key="1">
    <citation type="submission" date="2020-06" db="EMBL/GenBank/DDBJ databases">
        <title>Legume-microbial interactions unlock mineral nutrients during tropical forest succession.</title>
        <authorList>
            <person name="Epihov D.Z."/>
        </authorList>
    </citation>
    <scope>NUCLEOTIDE SEQUENCE [LARGE SCALE GENOMIC DNA]</scope>
    <source>
        <strain evidence="8">Pan2503</strain>
    </source>
</reference>
<dbReference type="SUPFAM" id="SSF46626">
    <property type="entry name" value="Cytochrome c"/>
    <property type="match status" value="1"/>
</dbReference>